<dbReference type="Proteomes" id="UP000008914">
    <property type="component" value="Chromosome"/>
</dbReference>
<feature type="region of interest" description="Disordered" evidence="1">
    <location>
        <begin position="1"/>
        <end position="30"/>
    </location>
</feature>
<dbReference type="EMBL" id="CP002343">
    <property type="protein sequence ID" value="ADU50114.1"/>
    <property type="molecule type" value="Genomic_DNA"/>
</dbReference>
<reference evidence="2 3" key="1">
    <citation type="journal article" date="2010" name="Stand. Genomic Sci.">
        <title>Complete genome sequence of Intrasporangium calvum type strain (7 KIP).</title>
        <authorList>
            <person name="Del Rio T.G."/>
            <person name="Chertkov O."/>
            <person name="Yasawong M."/>
            <person name="Lucas S."/>
            <person name="Deshpande S."/>
            <person name="Cheng J.F."/>
            <person name="Detter C."/>
            <person name="Tapia R."/>
            <person name="Han C."/>
            <person name="Goodwin L."/>
            <person name="Pitluck S."/>
            <person name="Liolios K."/>
            <person name="Ivanova N."/>
            <person name="Mavromatis K."/>
            <person name="Pati A."/>
            <person name="Chen A."/>
            <person name="Palaniappan K."/>
            <person name="Land M."/>
            <person name="Hauser L."/>
            <person name="Chang Y.J."/>
            <person name="Jeffries C.D."/>
            <person name="Rohde M."/>
            <person name="Pukall R."/>
            <person name="Sikorski J."/>
            <person name="Goker M."/>
            <person name="Woyke T."/>
            <person name="Bristow J."/>
            <person name="Eisen J.A."/>
            <person name="Markowitz V."/>
            <person name="Hugenholtz P."/>
            <person name="Kyrpides N.C."/>
            <person name="Klenk H.P."/>
            <person name="Lapidus A."/>
        </authorList>
    </citation>
    <scope>NUCLEOTIDE SEQUENCE [LARGE SCALE GENOMIC DNA]</scope>
    <source>
        <strain evidence="3">ATCC 23552 / DSM 43043 / JCM 3097 / NBRC 12989 / 7 KIP</strain>
    </source>
</reference>
<accession>E6S7F1</accession>
<gene>
    <name evidence="2" type="ordered locus">Intca_3642</name>
</gene>
<dbReference type="HOGENOM" id="CLU_2843986_0_0_11"/>
<keyword evidence="3" id="KW-1185">Reference proteome</keyword>
<evidence type="ECO:0000256" key="1">
    <source>
        <dbReference type="SAM" id="MobiDB-lite"/>
    </source>
</evidence>
<name>E6S7F1_INTC7</name>
<dbReference type="KEGG" id="ica:Intca_3642"/>
<sequence length="65" mass="6367">MVKSTSTGAKVAAGTSWKPPSSSAYSPRDSAAATARAAAGRNGIIVPELLNASTGTSIVAASYAI</sequence>
<organism evidence="2 3">
    <name type="scientific">Intrasporangium calvum (strain ATCC 23552 / DSM 43043 / JCM 3097 / NBRC 12989 / NCIMB 10167 / NRRL B-3866 / 7 KIP)</name>
    <dbReference type="NCBI Taxonomy" id="710696"/>
    <lineage>
        <taxon>Bacteria</taxon>
        <taxon>Bacillati</taxon>
        <taxon>Actinomycetota</taxon>
        <taxon>Actinomycetes</taxon>
        <taxon>Micrococcales</taxon>
        <taxon>Intrasporangiaceae</taxon>
        <taxon>Intrasporangium</taxon>
    </lineage>
</organism>
<evidence type="ECO:0000313" key="2">
    <source>
        <dbReference type="EMBL" id="ADU50114.1"/>
    </source>
</evidence>
<protein>
    <submittedName>
        <fullName evidence="2">Uncharacterized protein</fullName>
    </submittedName>
</protein>
<proteinExistence type="predicted"/>
<evidence type="ECO:0000313" key="3">
    <source>
        <dbReference type="Proteomes" id="UP000008914"/>
    </source>
</evidence>
<dbReference type="AlphaFoldDB" id="E6S7F1"/>